<dbReference type="RefSeq" id="WP_203365717.1">
    <property type="nucleotide sequence ID" value="NZ_WSFT01000021.1"/>
</dbReference>
<dbReference type="SFLD" id="SFLDS00003">
    <property type="entry name" value="Haloacid_Dehalogenase"/>
    <property type="match status" value="1"/>
</dbReference>
<dbReference type="PANTHER" id="PTHR10000:SF8">
    <property type="entry name" value="HAD SUPERFAMILY HYDROLASE-LIKE, TYPE 3"/>
    <property type="match status" value="1"/>
</dbReference>
<dbReference type="InterPro" id="IPR023214">
    <property type="entry name" value="HAD_sf"/>
</dbReference>
<protein>
    <submittedName>
        <fullName evidence="1">HAD family phosphatase</fullName>
    </submittedName>
</protein>
<evidence type="ECO:0000313" key="2">
    <source>
        <dbReference type="Proteomes" id="UP000724672"/>
    </source>
</evidence>
<dbReference type="PANTHER" id="PTHR10000">
    <property type="entry name" value="PHOSPHOSERINE PHOSPHATASE"/>
    <property type="match status" value="1"/>
</dbReference>
<dbReference type="PROSITE" id="PS01229">
    <property type="entry name" value="COF_2"/>
    <property type="match status" value="1"/>
</dbReference>
<dbReference type="Pfam" id="PF08282">
    <property type="entry name" value="Hydrolase_3"/>
    <property type="match status" value="1"/>
</dbReference>
<keyword evidence="2" id="KW-1185">Reference proteome</keyword>
<comment type="caution">
    <text evidence="1">The sequence shown here is derived from an EMBL/GenBank/DDBJ whole genome shotgun (WGS) entry which is preliminary data.</text>
</comment>
<dbReference type="GO" id="GO:0016791">
    <property type="term" value="F:phosphatase activity"/>
    <property type="evidence" value="ECO:0007669"/>
    <property type="project" value="UniProtKB-ARBA"/>
</dbReference>
<dbReference type="Gene3D" id="3.40.50.1000">
    <property type="entry name" value="HAD superfamily/HAD-like"/>
    <property type="match status" value="1"/>
</dbReference>
<dbReference type="CDD" id="cd07516">
    <property type="entry name" value="HAD_Pase"/>
    <property type="match status" value="1"/>
</dbReference>
<name>A0A942UUM5_9FIRM</name>
<gene>
    <name evidence="1" type="ORF">GOQ27_04915</name>
</gene>
<dbReference type="GO" id="GO:0000287">
    <property type="term" value="F:magnesium ion binding"/>
    <property type="evidence" value="ECO:0007669"/>
    <property type="project" value="TreeGrafter"/>
</dbReference>
<reference evidence="1" key="1">
    <citation type="submission" date="2019-12" db="EMBL/GenBank/DDBJ databases">
        <title>Clostridiaceae gen. nov. sp. nov., isolated from sediment in Xinjiang, China.</title>
        <authorList>
            <person name="Zhang R."/>
        </authorList>
    </citation>
    <scope>NUCLEOTIDE SEQUENCE</scope>
    <source>
        <strain evidence="1">D2Q-11</strain>
    </source>
</reference>
<dbReference type="SFLD" id="SFLDG01144">
    <property type="entry name" value="C2.B.4:_PGP_Like"/>
    <property type="match status" value="1"/>
</dbReference>
<dbReference type="Gene3D" id="3.30.1240.10">
    <property type="match status" value="1"/>
</dbReference>
<dbReference type="SUPFAM" id="SSF56784">
    <property type="entry name" value="HAD-like"/>
    <property type="match status" value="1"/>
</dbReference>
<sequence length="273" mass="31650">MKYKLIAIDMDGTLLDNEGKVSEENRKAIKMATDKGIQVVISTGRIFTSAIYFAKFVGVITPIIACNGAYVSEYHRENVLLHHPINKEDVQKIIEVFEKNNLYYHFYDNEIFYTKDLDYNSLKYYEWNEKQKEENKIHIEIINNPIEFVHNNDIKIYKFVVMDKDIEKIMRVRKELSLNENIEIVSSWHSSLDIMYKGVSKGKALKELCNIYDIKREEVIAIGDNENDLSMLEFAGTSVAMENGIDLVKEYATFVTDTNDNDGVAKAIKKYIL</sequence>
<evidence type="ECO:0000313" key="1">
    <source>
        <dbReference type="EMBL" id="MBS4537790.1"/>
    </source>
</evidence>
<dbReference type="NCBIfam" id="TIGR01484">
    <property type="entry name" value="HAD-SF-IIB"/>
    <property type="match status" value="1"/>
</dbReference>
<dbReference type="InterPro" id="IPR000150">
    <property type="entry name" value="Cof"/>
</dbReference>
<dbReference type="AlphaFoldDB" id="A0A942UUM5"/>
<dbReference type="InterPro" id="IPR006379">
    <property type="entry name" value="HAD-SF_hydro_IIB"/>
</dbReference>
<organism evidence="1 2">
    <name type="scientific">Anaeromonas frigoriresistens</name>
    <dbReference type="NCBI Taxonomy" id="2683708"/>
    <lineage>
        <taxon>Bacteria</taxon>
        <taxon>Bacillati</taxon>
        <taxon>Bacillota</taxon>
        <taxon>Tissierellia</taxon>
        <taxon>Tissierellales</taxon>
        <taxon>Thermohalobacteraceae</taxon>
        <taxon>Anaeromonas</taxon>
    </lineage>
</organism>
<dbReference type="EMBL" id="WSFT01000021">
    <property type="protein sequence ID" value="MBS4537790.1"/>
    <property type="molecule type" value="Genomic_DNA"/>
</dbReference>
<dbReference type="GO" id="GO:0005829">
    <property type="term" value="C:cytosol"/>
    <property type="evidence" value="ECO:0007669"/>
    <property type="project" value="TreeGrafter"/>
</dbReference>
<dbReference type="InterPro" id="IPR036412">
    <property type="entry name" value="HAD-like_sf"/>
</dbReference>
<proteinExistence type="predicted"/>
<accession>A0A942UUM5</accession>
<dbReference type="SFLD" id="SFLDG01140">
    <property type="entry name" value="C2.B:_Phosphomannomutase_and_P"/>
    <property type="match status" value="1"/>
</dbReference>
<dbReference type="Proteomes" id="UP000724672">
    <property type="component" value="Unassembled WGS sequence"/>
</dbReference>
<dbReference type="NCBIfam" id="TIGR00099">
    <property type="entry name" value="Cof-subfamily"/>
    <property type="match status" value="1"/>
</dbReference>